<dbReference type="PROSITE" id="PS50021">
    <property type="entry name" value="CH"/>
    <property type="match status" value="1"/>
</dbReference>
<keyword evidence="7" id="KW-0175">Coiled coil</keyword>
<feature type="compositionally biased region" description="Polar residues" evidence="8">
    <location>
        <begin position="1465"/>
        <end position="1487"/>
    </location>
</feature>
<evidence type="ECO:0000256" key="8">
    <source>
        <dbReference type="SAM" id="MobiDB-lite"/>
    </source>
</evidence>
<dbReference type="GeneID" id="20086417"/>
<dbReference type="eggNOG" id="KOG0160">
    <property type="taxonomic scope" value="Eukaryota"/>
</dbReference>
<dbReference type="GO" id="GO:0051015">
    <property type="term" value="F:actin filament binding"/>
    <property type="evidence" value="ECO:0007669"/>
    <property type="project" value="TreeGrafter"/>
</dbReference>
<dbReference type="EMBL" id="KI913971">
    <property type="protein sequence ID" value="ETV98083.1"/>
    <property type="molecule type" value="Genomic_DNA"/>
</dbReference>
<dbReference type="SMART" id="SM00242">
    <property type="entry name" value="MYSc"/>
    <property type="match status" value="1"/>
</dbReference>
<feature type="compositionally biased region" description="Polar residues" evidence="8">
    <location>
        <begin position="208"/>
        <end position="223"/>
    </location>
</feature>
<dbReference type="GO" id="GO:0005737">
    <property type="term" value="C:cytoplasm"/>
    <property type="evidence" value="ECO:0007669"/>
    <property type="project" value="TreeGrafter"/>
</dbReference>
<evidence type="ECO:0000259" key="10">
    <source>
        <dbReference type="PROSITE" id="PS51456"/>
    </source>
</evidence>
<dbReference type="FunFam" id="1.10.10.820:FF:000001">
    <property type="entry name" value="Myosin heavy chain"/>
    <property type="match status" value="1"/>
</dbReference>
<dbReference type="VEuPathDB" id="FungiDB:H310_09367"/>
<dbReference type="GO" id="GO:0016459">
    <property type="term" value="C:myosin complex"/>
    <property type="evidence" value="ECO:0007669"/>
    <property type="project" value="UniProtKB-KW"/>
</dbReference>
<dbReference type="InterPro" id="IPR001609">
    <property type="entry name" value="Myosin_head_motor_dom-like"/>
</dbReference>
<feature type="binding site" evidence="6">
    <location>
        <begin position="711"/>
        <end position="718"/>
    </location>
    <ligand>
        <name>ATP</name>
        <dbReference type="ChEBI" id="CHEBI:30616"/>
    </ligand>
</feature>
<keyword evidence="5 6" id="KW-0009">Actin-binding</keyword>
<protein>
    <recommendedName>
        <fullName evidence="12">Myosin motor domain-containing protein</fullName>
    </recommendedName>
</protein>
<dbReference type="PROSITE" id="PS51456">
    <property type="entry name" value="MYOSIN_MOTOR"/>
    <property type="match status" value="1"/>
</dbReference>
<dbReference type="CDD" id="cd00014">
    <property type="entry name" value="CH_SF"/>
    <property type="match status" value="1"/>
</dbReference>
<evidence type="ECO:0000259" key="9">
    <source>
        <dbReference type="PROSITE" id="PS50021"/>
    </source>
</evidence>
<feature type="coiled-coil region" evidence="7">
    <location>
        <begin position="1518"/>
        <end position="1552"/>
    </location>
</feature>
<dbReference type="eggNOG" id="KOG2046">
    <property type="taxonomic scope" value="Eukaryota"/>
</dbReference>
<dbReference type="GO" id="GO:0005524">
    <property type="term" value="F:ATP binding"/>
    <property type="evidence" value="ECO:0007669"/>
    <property type="project" value="UniProtKB-UniRule"/>
</dbReference>
<feature type="region of interest" description="Disordered" evidence="8">
    <location>
        <begin position="1458"/>
        <end position="1487"/>
    </location>
</feature>
<dbReference type="Gene3D" id="1.20.5.190">
    <property type="match status" value="1"/>
</dbReference>
<evidence type="ECO:0000256" key="4">
    <source>
        <dbReference type="ARBA" id="ARBA00023175"/>
    </source>
</evidence>
<dbReference type="Gene3D" id="6.20.240.20">
    <property type="match status" value="1"/>
</dbReference>
<feature type="region of interest" description="Actin-binding" evidence="6">
    <location>
        <begin position="1224"/>
        <end position="1246"/>
    </location>
</feature>
<comment type="similarity">
    <text evidence="6">Belongs to the TRAFAC class myosin-kinesin ATPase superfamily. Myosin family.</text>
</comment>
<dbReference type="PRINTS" id="PR00193">
    <property type="entry name" value="MYOSINHEAVY"/>
</dbReference>
<reference evidence="11" key="1">
    <citation type="submission" date="2013-12" db="EMBL/GenBank/DDBJ databases">
        <title>The Genome Sequence of Aphanomyces invadans NJM9701.</title>
        <authorList>
            <consortium name="The Broad Institute Genomics Platform"/>
            <person name="Russ C."/>
            <person name="Tyler B."/>
            <person name="van West P."/>
            <person name="Dieguez-Uribeondo J."/>
            <person name="Young S.K."/>
            <person name="Zeng Q."/>
            <person name="Gargeya S."/>
            <person name="Fitzgerald M."/>
            <person name="Abouelleil A."/>
            <person name="Alvarado L."/>
            <person name="Chapman S.B."/>
            <person name="Gainer-Dewar J."/>
            <person name="Goldberg J."/>
            <person name="Griggs A."/>
            <person name="Gujja S."/>
            <person name="Hansen M."/>
            <person name="Howarth C."/>
            <person name="Imamovic A."/>
            <person name="Ireland A."/>
            <person name="Larimer J."/>
            <person name="McCowan C."/>
            <person name="Murphy C."/>
            <person name="Pearson M."/>
            <person name="Poon T.W."/>
            <person name="Priest M."/>
            <person name="Roberts A."/>
            <person name="Saif S."/>
            <person name="Shea T."/>
            <person name="Sykes S."/>
            <person name="Wortman J."/>
            <person name="Nusbaum C."/>
            <person name="Birren B."/>
        </authorList>
    </citation>
    <scope>NUCLEOTIDE SEQUENCE [LARGE SCALE GENOMIC DNA]</scope>
    <source>
        <strain evidence="11">NJM9701</strain>
    </source>
</reference>
<dbReference type="Gene3D" id="1.20.120.720">
    <property type="entry name" value="Myosin VI head, motor domain, U50 subdomain"/>
    <property type="match status" value="2"/>
</dbReference>
<feature type="domain" description="Myosin motor" evidence="10">
    <location>
        <begin position="614"/>
        <end position="1346"/>
    </location>
</feature>
<feature type="domain" description="Calponin-homology (CH)" evidence="9">
    <location>
        <begin position="2"/>
        <end position="104"/>
    </location>
</feature>
<evidence type="ECO:0000256" key="5">
    <source>
        <dbReference type="ARBA" id="ARBA00023203"/>
    </source>
</evidence>
<keyword evidence="2 6" id="KW-0067">ATP-binding</keyword>
<organism evidence="11">
    <name type="scientific">Aphanomyces invadans</name>
    <dbReference type="NCBI Taxonomy" id="157072"/>
    <lineage>
        <taxon>Eukaryota</taxon>
        <taxon>Sar</taxon>
        <taxon>Stramenopiles</taxon>
        <taxon>Oomycota</taxon>
        <taxon>Saprolegniomycetes</taxon>
        <taxon>Saprolegniales</taxon>
        <taxon>Verrucalvaceae</taxon>
        <taxon>Aphanomyces</taxon>
    </lineage>
</organism>
<evidence type="ECO:0008006" key="12">
    <source>
        <dbReference type="Google" id="ProtNLM"/>
    </source>
</evidence>
<keyword evidence="4 6" id="KW-0505">Motor protein</keyword>
<accession>A0A024TVM4</accession>
<dbReference type="Gene3D" id="1.20.58.530">
    <property type="match status" value="2"/>
</dbReference>
<dbReference type="RefSeq" id="XP_008873644.1">
    <property type="nucleotide sequence ID" value="XM_008875422.1"/>
</dbReference>
<name>A0A024TVM4_9STRA</name>
<keyword evidence="1 6" id="KW-0547">Nucleotide-binding</keyword>
<keyword evidence="3 6" id="KW-0518">Myosin</keyword>
<dbReference type="InterPro" id="IPR001715">
    <property type="entry name" value="CH_dom"/>
</dbReference>
<evidence type="ECO:0000256" key="2">
    <source>
        <dbReference type="ARBA" id="ARBA00022840"/>
    </source>
</evidence>
<dbReference type="Gene3D" id="1.10.418.10">
    <property type="entry name" value="Calponin-like domain"/>
    <property type="match status" value="1"/>
</dbReference>
<feature type="region of interest" description="Disordered" evidence="8">
    <location>
        <begin position="311"/>
        <end position="343"/>
    </location>
</feature>
<dbReference type="Pfam" id="PF00612">
    <property type="entry name" value="IQ"/>
    <property type="match status" value="1"/>
</dbReference>
<dbReference type="OrthoDB" id="6108017at2759"/>
<evidence type="ECO:0000256" key="1">
    <source>
        <dbReference type="ARBA" id="ARBA00022741"/>
    </source>
</evidence>
<feature type="compositionally biased region" description="Polar residues" evidence="8">
    <location>
        <begin position="327"/>
        <end position="340"/>
    </location>
</feature>
<dbReference type="Gene3D" id="3.40.850.10">
    <property type="entry name" value="Kinesin motor domain"/>
    <property type="match status" value="2"/>
</dbReference>
<dbReference type="GO" id="GO:0016020">
    <property type="term" value="C:membrane"/>
    <property type="evidence" value="ECO:0007669"/>
    <property type="project" value="TreeGrafter"/>
</dbReference>
<sequence length="1566" mass="172867">MAVRLEHIQEWIASTVNTRMDGDLLNLLKDGQILCKLANSLNASIRINKLKTTFHSKENITAFLHWAHRMEVPEQDMFTADDLLWGKDVSIVLRTLSALYNMFAEEIRASIQYTPSMCQSQASYRSNSVASDGWSSDDSGLGDLHDDSADEEVTDIAESIFVRANRSSSKFDAFMNQIPLANSPPKSKMAAFLAKTPVTAPVVIPAPSSRNQSVDSNRPPSRRQSVESRTDRRPSIADAPPSPIHYHMSKPRGPPKSCARSPIRANASTPPPPQPKAPELVASKPGLLPKSADPRANLAKLLMQNAPVKARVPDDDDDMMTPPSSPKVHTSLQTPKSTTPPVVEQVKPAPISLTPASVPSTAKTVTTAMPTPAAPAVPKLTPIALKPTPISTPPKEAPIPKATPLPAAQVAAKPVNKLAGFLAKVPSTAPAAAPSAAPVSKLMAFMSSTSSTSFNPSKLRPPSTVPTMAQPVKKSKPVFRCARSTGSFNWVRERRTYAPSHRPKFDKEGKRQKFMALQAAIKAEQKAAAAHAKKGKNTPACVPGMLCYIPDEAETWVLAEIESVDTRRKHVRVKLAHDTSNRTIDLKDADVIRAIGGTQATEIDALPLAIAHHEGVEDMRNLRFLNEPSILYNLKSRFEAAKPYTYTNEIVIAVNPYQWLGALYADQLHEKYLHQPKESLPPHVYATSTRAYKQMMQPLDKIRNQSILVSGESGAGKTETTKILMHHLATIAGGRQDATIARVIDVNPLLESFGNAKTLRNDNSSRFGKFTQLQFDRQGRLEGGRCETYLLEKSRVVSFADGERNYHIFYQLLSGLSCADQAKLHLDPAHAYHYTGHLKDMQIDGMDDAAWLKKTEKALGLIHMDGPLQWHDWIAVGSDSLGFLSRTLYSVLAGILHLGEITFTATSDTTSAVAKGNNTLALVSELLGLPTATIEFAFCNRTIASNRESVTVPLNAVEAAENRDALAKAIYANLFDFLVQRINTAIAVELAATQIGVLDIFGFEDFKHNGFEQFCINYANEKLQQKFVKDVFSSVQDEYVREGLAWDHIQYADNQDILNLIEGKLGIINLMNDHLRQPRGTEEALVNKFRTNAKDSPVIAFAKVKRTQFTIKHYAGAVTYETIGFMEKHRDALMPDLLTLVQASSVSFVVDLFPNPEDEEMSNSGTSASAGEVIPPIIQAWNLRRKGGATVTKSKDEEVVEKSFGARRKAVPPKTLGQQFKTSLSKLMETIEATHVHYVRCIKPNAVKSPTEFDKPMVVAQLRSAGVIDAIRISRAGYPSRLSAHELATRYSLMFPPSMVQPTNVQDTCAKVLAKMGFHMPVEYQMGKTLVYFKAGVLEELETLKSDFEYEQATIIQKIVLGFLARRRLDRKLRAAVTLQAFGRRVLEQNFLHNMRHRIVSVQVAFRHRKLHKQFVAKRAAAEAAALAEAQAQAAARQARQEEAQLAMQNRKQLVLPPKLDDTNWVDTSPRSSHSTPLTSPEAATSEESFGCALTRAKQAESDAKHLMQRSDSMLAANKSFEAEAIRLREQVDLLTKENERLRQLLKDHRIHPETGASTSSSGKWL</sequence>
<dbReference type="SUPFAM" id="SSF47576">
    <property type="entry name" value="Calponin-homology domain, CH-domain"/>
    <property type="match status" value="1"/>
</dbReference>
<feature type="coiled-coil region" evidence="7">
    <location>
        <begin position="1425"/>
        <end position="1452"/>
    </location>
</feature>
<dbReference type="InterPro" id="IPR036961">
    <property type="entry name" value="Kinesin_motor_dom_sf"/>
</dbReference>
<dbReference type="SMART" id="SM00033">
    <property type="entry name" value="CH"/>
    <property type="match status" value="1"/>
</dbReference>
<dbReference type="Pfam" id="PF00063">
    <property type="entry name" value="Myosin_head"/>
    <property type="match status" value="1"/>
</dbReference>
<evidence type="ECO:0000256" key="3">
    <source>
        <dbReference type="ARBA" id="ARBA00023123"/>
    </source>
</evidence>
<dbReference type="GO" id="GO:0007015">
    <property type="term" value="P:actin filament organization"/>
    <property type="evidence" value="ECO:0007669"/>
    <property type="project" value="TreeGrafter"/>
</dbReference>
<proteinExistence type="inferred from homology"/>
<dbReference type="Pfam" id="PF00307">
    <property type="entry name" value="CH"/>
    <property type="match status" value="1"/>
</dbReference>
<evidence type="ECO:0000313" key="11">
    <source>
        <dbReference type="EMBL" id="ETV98083.1"/>
    </source>
</evidence>
<dbReference type="InterPro" id="IPR036872">
    <property type="entry name" value="CH_dom_sf"/>
</dbReference>
<dbReference type="STRING" id="157072.A0A024TVM4"/>
<dbReference type="PROSITE" id="PS50096">
    <property type="entry name" value="IQ"/>
    <property type="match status" value="1"/>
</dbReference>
<evidence type="ECO:0000256" key="6">
    <source>
        <dbReference type="PROSITE-ProRule" id="PRU00782"/>
    </source>
</evidence>
<dbReference type="InterPro" id="IPR027417">
    <property type="entry name" value="P-loop_NTPase"/>
</dbReference>
<feature type="compositionally biased region" description="Basic and acidic residues" evidence="8">
    <location>
        <begin position="224"/>
        <end position="235"/>
    </location>
</feature>
<dbReference type="SUPFAM" id="SSF52540">
    <property type="entry name" value="P-loop containing nucleoside triphosphate hydrolases"/>
    <property type="match status" value="1"/>
</dbReference>
<dbReference type="InterPro" id="IPR000048">
    <property type="entry name" value="IQ_motif_EF-hand-BS"/>
</dbReference>
<dbReference type="GO" id="GO:0000146">
    <property type="term" value="F:microfilament motor activity"/>
    <property type="evidence" value="ECO:0007669"/>
    <property type="project" value="TreeGrafter"/>
</dbReference>
<feature type="region of interest" description="Disordered" evidence="8">
    <location>
        <begin position="450"/>
        <end position="471"/>
    </location>
</feature>
<feature type="region of interest" description="Disordered" evidence="8">
    <location>
        <begin position="203"/>
        <end position="292"/>
    </location>
</feature>
<dbReference type="PANTHER" id="PTHR13140">
    <property type="entry name" value="MYOSIN"/>
    <property type="match status" value="1"/>
</dbReference>
<dbReference type="PANTHER" id="PTHR13140:SF706">
    <property type="entry name" value="DILUTE CLASS UNCONVENTIONAL MYOSIN, ISOFORM C"/>
    <property type="match status" value="1"/>
</dbReference>
<evidence type="ECO:0000256" key="7">
    <source>
        <dbReference type="SAM" id="Coils"/>
    </source>
</evidence>
<gene>
    <name evidence="11" type="ORF">H310_09367</name>
</gene>